<reference evidence="2" key="1">
    <citation type="submission" date="2016-04" db="EMBL/GenBank/DDBJ databases">
        <authorList>
            <person name="Evans L.H."/>
            <person name="Alamgir A."/>
            <person name="Owens N."/>
            <person name="Weber N.D."/>
            <person name="Virtaneva K."/>
            <person name="Barbian K."/>
            <person name="Babar A."/>
            <person name="Rosenke K."/>
        </authorList>
    </citation>
    <scope>NUCLEOTIDE SEQUENCE</scope>
    <source>
        <strain evidence="2">86</strain>
    </source>
</reference>
<accession>A0A212KFK0</accession>
<evidence type="ECO:0008006" key="3">
    <source>
        <dbReference type="Google" id="ProtNLM"/>
    </source>
</evidence>
<dbReference type="AlphaFoldDB" id="A0A212KFK0"/>
<dbReference type="PROSITE" id="PS51257">
    <property type="entry name" value="PROKAR_LIPOPROTEIN"/>
    <property type="match status" value="1"/>
</dbReference>
<evidence type="ECO:0000313" key="2">
    <source>
        <dbReference type="EMBL" id="SBW10325.1"/>
    </source>
</evidence>
<organism evidence="2">
    <name type="scientific">uncultured delta proteobacterium</name>
    <dbReference type="NCBI Taxonomy" id="34034"/>
    <lineage>
        <taxon>Bacteria</taxon>
        <taxon>Deltaproteobacteria</taxon>
        <taxon>environmental samples</taxon>
    </lineage>
</organism>
<evidence type="ECO:0000256" key="1">
    <source>
        <dbReference type="SAM" id="SignalP"/>
    </source>
</evidence>
<proteinExistence type="predicted"/>
<protein>
    <recommendedName>
        <fullName evidence="3">Lipoprotein</fullName>
    </recommendedName>
</protein>
<dbReference type="Pfam" id="PF07233">
    <property type="entry name" value="DUF1425"/>
    <property type="match status" value="1"/>
</dbReference>
<sequence length="150" mass="16397">MRHLLIALTLLCLAVAGCNGGGTAGGPHSVIATGQVDDTDFRIMVIYGNEELNSKVHVIRKALDDSGNLAKCSVTLQNTSSDTFVLEYQFRWLEQNGMPVMQTPAWNRVTLAPNAVKPLINMAKVPEAKTVEFTVQLPMSPLYQKPAEKK</sequence>
<keyword evidence="1" id="KW-0732">Signal</keyword>
<dbReference type="EMBL" id="FLUQ01000006">
    <property type="protein sequence ID" value="SBW10325.1"/>
    <property type="molecule type" value="Genomic_DNA"/>
</dbReference>
<name>A0A212KFK0_9DELT</name>
<feature type="signal peptide" evidence="1">
    <location>
        <begin position="1"/>
        <end position="24"/>
    </location>
</feature>
<feature type="chain" id="PRO_5013166007" description="Lipoprotein" evidence="1">
    <location>
        <begin position="25"/>
        <end position="150"/>
    </location>
</feature>
<dbReference type="InterPro" id="IPR010824">
    <property type="entry name" value="DUF1425"/>
</dbReference>
<dbReference type="InterPro" id="IPR038483">
    <property type="entry name" value="YcfL-like_sf"/>
</dbReference>
<gene>
    <name evidence="2" type="ORF">KL86DPRO_60121</name>
</gene>
<dbReference type="Gene3D" id="2.60.40.3230">
    <property type="match status" value="1"/>
</dbReference>